<feature type="transmembrane region" description="Helical" evidence="5">
    <location>
        <begin position="194"/>
        <end position="212"/>
    </location>
</feature>
<dbReference type="PANTHER" id="PTHR42718:SF42">
    <property type="entry name" value="EXPORT PROTEIN"/>
    <property type="match status" value="1"/>
</dbReference>
<gene>
    <name evidence="7" type="ORF">EFY87_07875</name>
</gene>
<feature type="transmembrane region" description="Helical" evidence="5">
    <location>
        <begin position="393"/>
        <end position="414"/>
    </location>
</feature>
<comment type="subcellular location">
    <subcellularLocation>
        <location evidence="1">Cell membrane</location>
        <topology evidence="1">Multi-pass membrane protein</topology>
    </subcellularLocation>
</comment>
<feature type="transmembrane region" description="Helical" evidence="5">
    <location>
        <begin position="162"/>
        <end position="182"/>
    </location>
</feature>
<feature type="transmembrane region" description="Helical" evidence="5">
    <location>
        <begin position="132"/>
        <end position="156"/>
    </location>
</feature>
<dbReference type="PANTHER" id="PTHR42718">
    <property type="entry name" value="MAJOR FACILITATOR SUPERFAMILY MULTIDRUG TRANSPORTER MFSC"/>
    <property type="match status" value="1"/>
</dbReference>
<evidence type="ECO:0000256" key="2">
    <source>
        <dbReference type="ARBA" id="ARBA00022692"/>
    </source>
</evidence>
<dbReference type="Pfam" id="PF07690">
    <property type="entry name" value="MFS_1"/>
    <property type="match status" value="1"/>
</dbReference>
<dbReference type="GO" id="GO:0005886">
    <property type="term" value="C:plasma membrane"/>
    <property type="evidence" value="ECO:0007669"/>
    <property type="project" value="UniProtKB-SubCell"/>
</dbReference>
<reference evidence="7 8" key="1">
    <citation type="submission" date="2018-11" db="EMBL/GenBank/DDBJ databases">
        <title>Draft genome of Simplicispira Flexivirga sp. BO-16.</title>
        <authorList>
            <person name="Im W.T."/>
        </authorList>
    </citation>
    <scope>NUCLEOTIDE SEQUENCE [LARGE SCALE GENOMIC DNA]</scope>
    <source>
        <strain evidence="7 8">BO-16</strain>
    </source>
</reference>
<protein>
    <submittedName>
        <fullName evidence="7">MFS transporter</fullName>
    </submittedName>
</protein>
<keyword evidence="8" id="KW-1185">Reference proteome</keyword>
<feature type="transmembrane region" description="Helical" evidence="5">
    <location>
        <begin position="350"/>
        <end position="372"/>
    </location>
</feature>
<name>A0A3M9MEK5_9MICO</name>
<proteinExistence type="predicted"/>
<keyword evidence="3 5" id="KW-1133">Transmembrane helix</keyword>
<comment type="caution">
    <text evidence="7">The sequence shown here is derived from an EMBL/GenBank/DDBJ whole genome shotgun (WGS) entry which is preliminary data.</text>
</comment>
<dbReference type="GO" id="GO:0022857">
    <property type="term" value="F:transmembrane transporter activity"/>
    <property type="evidence" value="ECO:0007669"/>
    <property type="project" value="InterPro"/>
</dbReference>
<sequence>MDRSRGTLVAVCVGLATVVSAVSSLMAALPDVARHTGAAQTQLSWIVDGYALTFAALLLPGGYLGDRLGRRRVLLAGLGLITLAAACGALVTDPAALIAVRVLMGVAAALIMPATLSTITATFPPAQRVRGVAIWAGLAGGSAVLGLFASGLLLEWFSWQSIFWFTAAMALIATALTMRLVPESRASEMGAFDAGGAILSVAGLGALVYSIIEAPIEGWGSTRTVTGLVAGVVLFAVFAAWELRTVAPLLDVRLFARRGFAAGMLTVSSLFFVFFGFIFVFMQYLQFVRGWSALIAACAAAPVALGLLPGARVAPHLAGKVGIRRLCVAGMALVALAIGGLATVSVHTHYWVIAVLLWVAGTGMGWAMTPATTSITDSLPAHEQGVASAMNDVAREVGGALGIAVLGSILSNGYRRALDLTGVPQPMAAAARESVAAATGFPEPIRLMARVAFVDGLGDGLSIAAALLAVCAVTVALVIGPRRRDRGPQRPVAIDARNHR</sequence>
<feature type="transmembrane region" description="Helical" evidence="5">
    <location>
        <begin position="224"/>
        <end position="241"/>
    </location>
</feature>
<keyword evidence="4 5" id="KW-0472">Membrane</keyword>
<accession>A0A3M9MEK5</accession>
<dbReference type="Proteomes" id="UP000271678">
    <property type="component" value="Unassembled WGS sequence"/>
</dbReference>
<dbReference type="OrthoDB" id="7375466at2"/>
<feature type="transmembrane region" description="Helical" evidence="5">
    <location>
        <begin position="326"/>
        <end position="344"/>
    </location>
</feature>
<evidence type="ECO:0000256" key="3">
    <source>
        <dbReference type="ARBA" id="ARBA00022989"/>
    </source>
</evidence>
<organism evidence="7 8">
    <name type="scientific">Flexivirga caeni</name>
    <dbReference type="NCBI Taxonomy" id="2294115"/>
    <lineage>
        <taxon>Bacteria</taxon>
        <taxon>Bacillati</taxon>
        <taxon>Actinomycetota</taxon>
        <taxon>Actinomycetes</taxon>
        <taxon>Micrococcales</taxon>
        <taxon>Dermacoccaceae</taxon>
        <taxon>Flexivirga</taxon>
    </lineage>
</organism>
<feature type="domain" description="Major facilitator superfamily (MFS) profile" evidence="6">
    <location>
        <begin position="7"/>
        <end position="484"/>
    </location>
</feature>
<dbReference type="InterPro" id="IPR020846">
    <property type="entry name" value="MFS_dom"/>
</dbReference>
<feature type="transmembrane region" description="Helical" evidence="5">
    <location>
        <begin position="262"/>
        <end position="285"/>
    </location>
</feature>
<evidence type="ECO:0000256" key="4">
    <source>
        <dbReference type="ARBA" id="ARBA00023136"/>
    </source>
</evidence>
<dbReference type="SUPFAM" id="SSF103473">
    <property type="entry name" value="MFS general substrate transporter"/>
    <property type="match status" value="1"/>
</dbReference>
<feature type="transmembrane region" description="Helical" evidence="5">
    <location>
        <begin position="43"/>
        <end position="61"/>
    </location>
</feature>
<evidence type="ECO:0000256" key="1">
    <source>
        <dbReference type="ARBA" id="ARBA00004651"/>
    </source>
</evidence>
<dbReference type="Gene3D" id="1.20.1250.20">
    <property type="entry name" value="MFS general substrate transporter like domains"/>
    <property type="match status" value="1"/>
</dbReference>
<evidence type="ECO:0000313" key="7">
    <source>
        <dbReference type="EMBL" id="RNI23058.1"/>
    </source>
</evidence>
<dbReference type="AlphaFoldDB" id="A0A3M9MEK5"/>
<evidence type="ECO:0000259" key="6">
    <source>
        <dbReference type="PROSITE" id="PS50850"/>
    </source>
</evidence>
<evidence type="ECO:0000313" key="8">
    <source>
        <dbReference type="Proteomes" id="UP000271678"/>
    </source>
</evidence>
<evidence type="ECO:0000256" key="5">
    <source>
        <dbReference type="SAM" id="Phobius"/>
    </source>
</evidence>
<dbReference type="InterPro" id="IPR036259">
    <property type="entry name" value="MFS_trans_sf"/>
</dbReference>
<dbReference type="CDD" id="cd17321">
    <property type="entry name" value="MFS_MMR_MDR_like"/>
    <property type="match status" value="1"/>
</dbReference>
<keyword evidence="2 5" id="KW-0812">Transmembrane</keyword>
<dbReference type="EMBL" id="RJJQ01000006">
    <property type="protein sequence ID" value="RNI23058.1"/>
    <property type="molecule type" value="Genomic_DNA"/>
</dbReference>
<dbReference type="PROSITE" id="PS50850">
    <property type="entry name" value="MFS"/>
    <property type="match status" value="1"/>
</dbReference>
<feature type="transmembrane region" description="Helical" evidence="5">
    <location>
        <begin position="460"/>
        <end position="480"/>
    </location>
</feature>
<feature type="transmembrane region" description="Helical" evidence="5">
    <location>
        <begin position="98"/>
        <end position="120"/>
    </location>
</feature>
<feature type="transmembrane region" description="Helical" evidence="5">
    <location>
        <begin position="73"/>
        <end position="92"/>
    </location>
</feature>
<feature type="transmembrane region" description="Helical" evidence="5">
    <location>
        <begin position="291"/>
        <end position="314"/>
    </location>
</feature>
<dbReference type="InterPro" id="IPR011701">
    <property type="entry name" value="MFS"/>
</dbReference>
<dbReference type="RefSeq" id="WP_123270933.1">
    <property type="nucleotide sequence ID" value="NZ_RJJQ01000006.1"/>
</dbReference>